<gene>
    <name evidence="3" type="ORF">E2C01_074385</name>
</gene>
<reference evidence="3 4" key="1">
    <citation type="submission" date="2019-05" db="EMBL/GenBank/DDBJ databases">
        <title>Another draft genome of Portunus trituberculatus and its Hox gene families provides insights of decapod evolution.</title>
        <authorList>
            <person name="Jeong J.-H."/>
            <person name="Song I."/>
            <person name="Kim S."/>
            <person name="Choi T."/>
            <person name="Kim D."/>
            <person name="Ryu S."/>
            <person name="Kim W."/>
        </authorList>
    </citation>
    <scope>NUCLEOTIDE SEQUENCE [LARGE SCALE GENOMIC DNA]</scope>
    <source>
        <tissue evidence="3">Muscle</tissue>
    </source>
</reference>
<accession>A0A5B7ID23</accession>
<organism evidence="3 4">
    <name type="scientific">Portunus trituberculatus</name>
    <name type="common">Swimming crab</name>
    <name type="synonym">Neptunus trituberculatus</name>
    <dbReference type="NCBI Taxonomy" id="210409"/>
    <lineage>
        <taxon>Eukaryota</taxon>
        <taxon>Metazoa</taxon>
        <taxon>Ecdysozoa</taxon>
        <taxon>Arthropoda</taxon>
        <taxon>Crustacea</taxon>
        <taxon>Multicrustacea</taxon>
        <taxon>Malacostraca</taxon>
        <taxon>Eumalacostraca</taxon>
        <taxon>Eucarida</taxon>
        <taxon>Decapoda</taxon>
        <taxon>Pleocyemata</taxon>
        <taxon>Brachyura</taxon>
        <taxon>Eubrachyura</taxon>
        <taxon>Portunoidea</taxon>
        <taxon>Portunidae</taxon>
        <taxon>Portuninae</taxon>
        <taxon>Portunus</taxon>
    </lineage>
</organism>
<comment type="caution">
    <text evidence="3">The sequence shown here is derived from an EMBL/GenBank/DDBJ whole genome shotgun (WGS) entry which is preliminary data.</text>
</comment>
<keyword evidence="2" id="KW-0472">Membrane</keyword>
<keyword evidence="2" id="KW-1133">Transmembrane helix</keyword>
<name>A0A5B7ID23_PORTR</name>
<proteinExistence type="predicted"/>
<feature type="compositionally biased region" description="Basic and acidic residues" evidence="1">
    <location>
        <begin position="93"/>
        <end position="105"/>
    </location>
</feature>
<evidence type="ECO:0000313" key="4">
    <source>
        <dbReference type="Proteomes" id="UP000324222"/>
    </source>
</evidence>
<keyword evidence="4" id="KW-1185">Reference proteome</keyword>
<sequence>MYFPLSCEAPTPKDISVFIQGLLRVQVFLLRDQQVKTRICLFIIFTSPSSMSNERKKGDGGLLQKLLPCCFGLPECLSCVSTAASNKAHKTPAKTEHKTKAKGNEKGGSGVEITKGDRKKGKKHKHALSTPAILLLAALLTFMQALAILYTVFYLPS</sequence>
<feature type="transmembrane region" description="Helical" evidence="2">
    <location>
        <begin position="128"/>
        <end position="155"/>
    </location>
</feature>
<dbReference type="EMBL" id="VSRR010052226">
    <property type="protein sequence ID" value="MPC79836.1"/>
    <property type="molecule type" value="Genomic_DNA"/>
</dbReference>
<keyword evidence="2" id="KW-0812">Transmembrane</keyword>
<feature type="region of interest" description="Disordered" evidence="1">
    <location>
        <begin position="90"/>
        <end position="124"/>
    </location>
</feature>
<evidence type="ECO:0000313" key="3">
    <source>
        <dbReference type="EMBL" id="MPC79836.1"/>
    </source>
</evidence>
<dbReference type="AlphaFoldDB" id="A0A5B7ID23"/>
<dbReference type="Proteomes" id="UP000324222">
    <property type="component" value="Unassembled WGS sequence"/>
</dbReference>
<evidence type="ECO:0000256" key="1">
    <source>
        <dbReference type="SAM" id="MobiDB-lite"/>
    </source>
</evidence>
<protein>
    <submittedName>
        <fullName evidence="3">Uncharacterized protein</fullName>
    </submittedName>
</protein>
<evidence type="ECO:0000256" key="2">
    <source>
        <dbReference type="SAM" id="Phobius"/>
    </source>
</evidence>